<feature type="domain" description="Siroheme decarboxylase AsnC-like ligand binding" evidence="1">
    <location>
        <begin position="71"/>
        <end position="151"/>
    </location>
</feature>
<dbReference type="Gene3D" id="1.10.10.2890">
    <property type="match status" value="1"/>
</dbReference>
<organism evidence="3 4">
    <name type="scientific">Roseibacillus persicicus</name>
    <dbReference type="NCBI Taxonomy" id="454148"/>
    <lineage>
        <taxon>Bacteria</taxon>
        <taxon>Pseudomonadati</taxon>
        <taxon>Verrucomicrobiota</taxon>
        <taxon>Verrucomicrobiia</taxon>
        <taxon>Verrucomicrobiales</taxon>
        <taxon>Verrucomicrobiaceae</taxon>
        <taxon>Roseibacillus</taxon>
    </lineage>
</organism>
<accession>A0A918WMA5</accession>
<name>A0A918WMA5_9BACT</name>
<dbReference type="InterPro" id="IPR040523">
    <property type="entry name" value="AsnC_trans_reg2"/>
</dbReference>
<comment type="caution">
    <text evidence="3">The sequence shown here is derived from an EMBL/GenBank/DDBJ whole genome shotgun (WGS) entry which is preliminary data.</text>
</comment>
<evidence type="ECO:0008006" key="5">
    <source>
        <dbReference type="Google" id="ProtNLM"/>
    </source>
</evidence>
<dbReference type="AlphaFoldDB" id="A0A918WMA5"/>
<evidence type="ECO:0000259" key="2">
    <source>
        <dbReference type="Pfam" id="PF22451"/>
    </source>
</evidence>
<feature type="domain" description="Siroheme decarboxylase NirL-like HTH" evidence="2">
    <location>
        <begin position="27"/>
        <end position="58"/>
    </location>
</feature>
<dbReference type="Proteomes" id="UP000644507">
    <property type="component" value="Unassembled WGS sequence"/>
</dbReference>
<evidence type="ECO:0000313" key="3">
    <source>
        <dbReference type="EMBL" id="GHC56491.1"/>
    </source>
</evidence>
<dbReference type="InterPro" id="IPR053953">
    <property type="entry name" value="NirdL-like_HTH"/>
</dbReference>
<sequence length="368" mass="40966">MIPTEHDDPINAKILEVSEDLVAGFQRHPFEVIAEKSGVELEVVLERIRAMLEAGVIRRVRQTLLATKLAHGALVAWRVPEEKLTAIFDYMFQHDPFSGHVVTRSTDTEVSGSGYRLWTTLKVPQGESLDHHATVLKEIVGADEYILMPAHGVFALGVGHTRRKGLEPGAKVDAPAEMMTTTTVELTDEEWEVLLALKEELTPEEIVSNCWDKRAEIAGVSLDRFCEVAATLNAKKVIGRFSTFLEHVKPSETGKKVTRFNGLFHWAVPDGMQEQAGAEVGRHHCMTHAYWREGGPKFGNVNIMGVVHGTEKPKVMEHKAAIDKHLESIGIPVSYTNVFWGGRSEIKPSEISPKVYAEWHANPPKFEG</sequence>
<dbReference type="Pfam" id="PF22451">
    <property type="entry name" value="NirdL-like_HTH"/>
    <property type="match status" value="1"/>
</dbReference>
<reference evidence="3" key="1">
    <citation type="journal article" date="2014" name="Int. J. Syst. Evol. Microbiol.">
        <title>Complete genome sequence of Corynebacterium casei LMG S-19264T (=DSM 44701T), isolated from a smear-ripened cheese.</title>
        <authorList>
            <consortium name="US DOE Joint Genome Institute (JGI-PGF)"/>
            <person name="Walter F."/>
            <person name="Albersmeier A."/>
            <person name="Kalinowski J."/>
            <person name="Ruckert C."/>
        </authorList>
    </citation>
    <scope>NUCLEOTIDE SEQUENCE</scope>
    <source>
        <strain evidence="3">KCTC 12988</strain>
    </source>
</reference>
<dbReference type="Pfam" id="PF17805">
    <property type="entry name" value="AsnC_trans_reg2"/>
    <property type="match status" value="1"/>
</dbReference>
<evidence type="ECO:0000259" key="1">
    <source>
        <dbReference type="Pfam" id="PF17805"/>
    </source>
</evidence>
<dbReference type="EMBL" id="BMXI01000010">
    <property type="protein sequence ID" value="GHC56491.1"/>
    <property type="molecule type" value="Genomic_DNA"/>
</dbReference>
<reference evidence="3" key="2">
    <citation type="submission" date="2020-09" db="EMBL/GenBank/DDBJ databases">
        <authorList>
            <person name="Sun Q."/>
            <person name="Kim S."/>
        </authorList>
    </citation>
    <scope>NUCLEOTIDE SEQUENCE</scope>
    <source>
        <strain evidence="3">KCTC 12988</strain>
    </source>
</reference>
<keyword evidence="4" id="KW-1185">Reference proteome</keyword>
<evidence type="ECO:0000313" key="4">
    <source>
        <dbReference type="Proteomes" id="UP000644507"/>
    </source>
</evidence>
<gene>
    <name evidence="3" type="ORF">GCM10007100_24060</name>
</gene>
<dbReference type="Gene3D" id="3.30.70.3460">
    <property type="match status" value="1"/>
</dbReference>
<dbReference type="RefSeq" id="WP_189570213.1">
    <property type="nucleotide sequence ID" value="NZ_BMXI01000010.1"/>
</dbReference>
<protein>
    <recommendedName>
        <fullName evidence="5">Siroheme decarboxylase</fullName>
    </recommendedName>
</protein>
<proteinExistence type="predicted"/>